<comment type="cofactor">
    <cofactor evidence="1">
        <name>Mg(2+)</name>
        <dbReference type="ChEBI" id="CHEBI:18420"/>
    </cofactor>
</comment>
<dbReference type="RefSeq" id="XP_062784154.1">
    <property type="nucleotide sequence ID" value="XM_062928103.1"/>
</dbReference>
<dbReference type="CDD" id="cd13959">
    <property type="entry name" value="PT_UbiA_COQ2"/>
    <property type="match status" value="1"/>
</dbReference>
<dbReference type="PROSITE" id="PS00943">
    <property type="entry name" value="UBIA"/>
    <property type="match status" value="1"/>
</dbReference>
<dbReference type="InterPro" id="IPR039653">
    <property type="entry name" value="Prenyltransferase"/>
</dbReference>
<evidence type="ECO:0000256" key="5">
    <source>
        <dbReference type="ARBA" id="ARBA00022679"/>
    </source>
</evidence>
<dbReference type="KEGG" id="cdet:87948447"/>
<dbReference type="FunFam" id="1.20.120.1780:FF:000001">
    <property type="entry name" value="4-hydroxybenzoate octaprenyltransferase"/>
    <property type="match status" value="1"/>
</dbReference>
<dbReference type="Gene3D" id="1.10.357.140">
    <property type="entry name" value="UbiA prenyltransferase"/>
    <property type="match status" value="1"/>
</dbReference>
<evidence type="ECO:0000256" key="2">
    <source>
        <dbReference type="ARBA" id="ARBA00004141"/>
    </source>
</evidence>
<dbReference type="Proteomes" id="UP001322277">
    <property type="component" value="Chromosome 8"/>
</dbReference>
<evidence type="ECO:0000256" key="9">
    <source>
        <dbReference type="ARBA" id="ARBA00075214"/>
    </source>
</evidence>
<keyword evidence="5 11" id="KW-0808">Transferase</keyword>
<evidence type="ECO:0000256" key="6">
    <source>
        <dbReference type="ARBA" id="ARBA00022692"/>
    </source>
</evidence>
<keyword evidence="6 10" id="KW-0812">Transmembrane</keyword>
<evidence type="ECO:0000256" key="7">
    <source>
        <dbReference type="ARBA" id="ARBA00022989"/>
    </source>
</evidence>
<dbReference type="PANTHER" id="PTHR11048">
    <property type="entry name" value="PRENYLTRANSFERASES"/>
    <property type="match status" value="1"/>
</dbReference>
<dbReference type="AlphaFoldDB" id="A0AAX4IUZ9"/>
<evidence type="ECO:0000313" key="11">
    <source>
        <dbReference type="EMBL" id="WQF86933.1"/>
    </source>
</evidence>
<comment type="pathway">
    <text evidence="3">Secondary metabolite biosynthesis; terpenoid biosynthesis.</text>
</comment>
<keyword evidence="8 10" id="KW-0472">Membrane</keyword>
<dbReference type="InterPro" id="IPR030470">
    <property type="entry name" value="UbiA_prenylTrfase_CS"/>
</dbReference>
<reference evidence="12" key="1">
    <citation type="journal article" date="2023" name="bioRxiv">
        <title>Complete genome of the Medicago anthracnose fungus, Colletotrichum destructivum, reveals a mini-chromosome-like region within a core chromosome.</title>
        <authorList>
            <person name="Lapalu N."/>
            <person name="Simon A."/>
            <person name="Lu A."/>
            <person name="Plaumann P.-L."/>
            <person name="Amselem J."/>
            <person name="Pigne S."/>
            <person name="Auger A."/>
            <person name="Koch C."/>
            <person name="Dallery J.-F."/>
            <person name="O'Connell R.J."/>
        </authorList>
    </citation>
    <scope>NUCLEOTIDE SEQUENCE [LARGE SCALE GENOMIC DNA]</scope>
    <source>
        <strain evidence="12">CBS 520.97</strain>
    </source>
</reference>
<evidence type="ECO:0000256" key="10">
    <source>
        <dbReference type="SAM" id="Phobius"/>
    </source>
</evidence>
<name>A0AAX4IUZ9_9PEZI</name>
<protein>
    <recommendedName>
        <fullName evidence="9">Diterpenoid pyrone biosynthesis cluster protein C</fullName>
    </recommendedName>
</protein>
<dbReference type="EMBL" id="CP137312">
    <property type="protein sequence ID" value="WQF86933.1"/>
    <property type="molecule type" value="Genomic_DNA"/>
</dbReference>
<evidence type="ECO:0000256" key="3">
    <source>
        <dbReference type="ARBA" id="ARBA00004721"/>
    </source>
</evidence>
<keyword evidence="7 10" id="KW-1133">Transmembrane helix</keyword>
<feature type="transmembrane region" description="Helical" evidence="10">
    <location>
        <begin position="258"/>
        <end position="277"/>
    </location>
</feature>
<dbReference type="PANTHER" id="PTHR11048:SF28">
    <property type="entry name" value="4-HYDROXYBENZOATE POLYPRENYLTRANSFERASE, MITOCHONDRIAL"/>
    <property type="match status" value="1"/>
</dbReference>
<feature type="transmembrane region" description="Helical" evidence="10">
    <location>
        <begin position="284"/>
        <end position="303"/>
    </location>
</feature>
<dbReference type="InterPro" id="IPR044878">
    <property type="entry name" value="UbiA_sf"/>
</dbReference>
<accession>A0AAX4IUZ9</accession>
<gene>
    <name evidence="11" type="ORF">CDEST_11947</name>
</gene>
<sequence length="341" mass="38165">MAATKDRQLFRHLLRLSRFDRYNPLFTTFAGCKCDEQPPCLCNTLGSSLTEPFLFSVWSTLLAGGAKMAEQRSDMSVATVFQQCALCFVASYLFCGAGMVWNDWIDRDIDANVARTKERPLASGKVTTTEAMVWMLLQAALSWGVLEVMLDGKDVAKHFVPVAAASVLYPFGKRSLARTLGIYPQYILAFTIAWPAVIGRAAIYGQYESYAETLRQCLPLCTMVFFWTIYLNTAYSYQDVVDDRKLGVNSFYNIAGKHIHLLLVALVSPILVCLPIYLFELHSLWLWLSWMGVWTASLAQQLVQFDPKQPASGGSIHRSNFILGIWTILACVVQVFLTGSS</sequence>
<feature type="transmembrane region" description="Helical" evidence="10">
    <location>
        <begin position="77"/>
        <end position="101"/>
    </location>
</feature>
<feature type="transmembrane region" description="Helical" evidence="10">
    <location>
        <begin position="315"/>
        <end position="337"/>
    </location>
</feature>
<dbReference type="GeneID" id="87948447"/>
<dbReference type="FunFam" id="1.10.357.140:FF:000008">
    <property type="entry name" value="4-hydroxybenzoate octaprenyltransferase"/>
    <property type="match status" value="1"/>
</dbReference>
<evidence type="ECO:0000256" key="4">
    <source>
        <dbReference type="ARBA" id="ARBA00005985"/>
    </source>
</evidence>
<dbReference type="Gene3D" id="1.20.120.1780">
    <property type="entry name" value="UbiA prenyltransferase"/>
    <property type="match status" value="1"/>
</dbReference>
<keyword evidence="12" id="KW-1185">Reference proteome</keyword>
<comment type="similarity">
    <text evidence="4">Belongs to the UbiA prenyltransferase family.</text>
</comment>
<proteinExistence type="inferred from homology"/>
<organism evidence="11 12">
    <name type="scientific">Colletotrichum destructivum</name>
    <dbReference type="NCBI Taxonomy" id="34406"/>
    <lineage>
        <taxon>Eukaryota</taxon>
        <taxon>Fungi</taxon>
        <taxon>Dikarya</taxon>
        <taxon>Ascomycota</taxon>
        <taxon>Pezizomycotina</taxon>
        <taxon>Sordariomycetes</taxon>
        <taxon>Hypocreomycetidae</taxon>
        <taxon>Glomerellales</taxon>
        <taxon>Glomerellaceae</taxon>
        <taxon>Colletotrichum</taxon>
        <taxon>Colletotrichum destructivum species complex</taxon>
    </lineage>
</organism>
<evidence type="ECO:0000256" key="1">
    <source>
        <dbReference type="ARBA" id="ARBA00001946"/>
    </source>
</evidence>
<feature type="transmembrane region" description="Helical" evidence="10">
    <location>
        <begin position="217"/>
        <end position="238"/>
    </location>
</feature>
<evidence type="ECO:0000313" key="12">
    <source>
        <dbReference type="Proteomes" id="UP001322277"/>
    </source>
</evidence>
<dbReference type="GO" id="GO:0016765">
    <property type="term" value="F:transferase activity, transferring alkyl or aryl (other than methyl) groups"/>
    <property type="evidence" value="ECO:0007669"/>
    <property type="project" value="InterPro"/>
</dbReference>
<feature type="transmembrane region" description="Helical" evidence="10">
    <location>
        <begin position="183"/>
        <end position="205"/>
    </location>
</feature>
<evidence type="ECO:0000256" key="8">
    <source>
        <dbReference type="ARBA" id="ARBA00023136"/>
    </source>
</evidence>
<dbReference type="InterPro" id="IPR000537">
    <property type="entry name" value="UbiA_prenyltransferase"/>
</dbReference>
<dbReference type="GO" id="GO:0005886">
    <property type="term" value="C:plasma membrane"/>
    <property type="evidence" value="ECO:0007669"/>
    <property type="project" value="TreeGrafter"/>
</dbReference>
<dbReference type="Pfam" id="PF01040">
    <property type="entry name" value="UbiA"/>
    <property type="match status" value="1"/>
</dbReference>
<comment type="subcellular location">
    <subcellularLocation>
        <location evidence="2">Membrane</location>
        <topology evidence="2">Multi-pass membrane protein</topology>
    </subcellularLocation>
</comment>
<dbReference type="PROSITE" id="PS51257">
    <property type="entry name" value="PROKAR_LIPOPROTEIN"/>
    <property type="match status" value="1"/>
</dbReference>